<dbReference type="Gene3D" id="1.10.1280.10">
    <property type="entry name" value="Di-copper center containing domain from catechol oxidase"/>
    <property type="match status" value="1"/>
</dbReference>
<evidence type="ECO:0000313" key="5">
    <source>
        <dbReference type="EMBL" id="RXW12882.1"/>
    </source>
</evidence>
<evidence type="ECO:0000256" key="1">
    <source>
        <dbReference type="ARBA" id="ARBA00022723"/>
    </source>
</evidence>
<dbReference type="GO" id="GO:0016491">
    <property type="term" value="F:oxidoreductase activity"/>
    <property type="evidence" value="ECO:0007669"/>
    <property type="project" value="InterPro"/>
</dbReference>
<dbReference type="OrthoDB" id="6132182at2759"/>
<evidence type="ECO:0000313" key="6">
    <source>
        <dbReference type="Proteomes" id="UP000290288"/>
    </source>
</evidence>
<organism evidence="5 6">
    <name type="scientific">Candolleomyces aberdarensis</name>
    <dbReference type="NCBI Taxonomy" id="2316362"/>
    <lineage>
        <taxon>Eukaryota</taxon>
        <taxon>Fungi</taxon>
        <taxon>Dikarya</taxon>
        <taxon>Basidiomycota</taxon>
        <taxon>Agaricomycotina</taxon>
        <taxon>Agaricomycetes</taxon>
        <taxon>Agaricomycetidae</taxon>
        <taxon>Agaricales</taxon>
        <taxon>Agaricineae</taxon>
        <taxon>Psathyrellaceae</taxon>
        <taxon>Candolleomyces</taxon>
    </lineage>
</organism>
<evidence type="ECO:0000259" key="4">
    <source>
        <dbReference type="PROSITE" id="PS00498"/>
    </source>
</evidence>
<dbReference type="PANTHER" id="PTHR11474:SF126">
    <property type="entry name" value="TYROSINASE-LIKE PROTEIN TYR-1-RELATED"/>
    <property type="match status" value="1"/>
</dbReference>
<dbReference type="PRINTS" id="PR00092">
    <property type="entry name" value="TYROSINASE"/>
</dbReference>
<dbReference type="PANTHER" id="PTHR11474">
    <property type="entry name" value="TYROSINASE FAMILY MEMBER"/>
    <property type="match status" value="1"/>
</dbReference>
<dbReference type="InterPro" id="IPR050316">
    <property type="entry name" value="Tyrosinase/Hemocyanin"/>
</dbReference>
<feature type="signal peptide" evidence="3">
    <location>
        <begin position="1"/>
        <end position="23"/>
    </location>
</feature>
<protein>
    <recommendedName>
        <fullName evidence="4">Tyrosinase copper-binding domain-containing protein</fullName>
    </recommendedName>
</protein>
<dbReference type="Pfam" id="PF00264">
    <property type="entry name" value="Tyrosinase"/>
    <property type="match status" value="1"/>
</dbReference>
<evidence type="ECO:0000256" key="3">
    <source>
        <dbReference type="SAM" id="SignalP"/>
    </source>
</evidence>
<keyword evidence="3" id="KW-0732">Signal</keyword>
<keyword evidence="2" id="KW-0186">Copper</keyword>
<keyword evidence="6" id="KW-1185">Reference proteome</keyword>
<sequence>MKLPFSRLLFATVFCGLASQAPASPPLAKRACVTDVDTSNPQIPFLNYPAFRDAARAAISVLEQYQESGRTPAITPRPLRCDRIRVRKEWRRLTRNEKKAYMKAEKCLMTKPNYGLTSNETYSFHDGLSAAHADAFFRFHAGTKFLPWHRWLVWMHGNALEKLCGYTGPVPYWDYTLDAGPNLYQAPIFSKDPETGFGDGGSVPINELGGRAGGFIVDNGAFANYRPNLPLPHYLVRNFTPDAVYNPDNKYGVGLSDTFNQTARDRVMSATNFWQFETMIDGLDEPQFRSFHNSLHFTFGGDAQSFNWLEGTPWFGSQVFGANDPLFYLHHGNVDHVWWEWQNKEKAYQYDFHGAEGSPDSICDYLPLNKLGPDIPIGLALKTEWYPQCYTYEY</sequence>
<dbReference type="InterPro" id="IPR008922">
    <property type="entry name" value="Di-copper_centre_dom_sf"/>
</dbReference>
<dbReference type="SUPFAM" id="SSF48056">
    <property type="entry name" value="Di-copper centre-containing domain"/>
    <property type="match status" value="1"/>
</dbReference>
<gene>
    <name evidence="5" type="ORF">EST38_g12972</name>
</gene>
<dbReference type="EMBL" id="SDEE01001087">
    <property type="protein sequence ID" value="RXW12882.1"/>
    <property type="molecule type" value="Genomic_DNA"/>
</dbReference>
<feature type="chain" id="PRO_5020971419" description="Tyrosinase copper-binding domain-containing protein" evidence="3">
    <location>
        <begin position="24"/>
        <end position="394"/>
    </location>
</feature>
<dbReference type="Proteomes" id="UP000290288">
    <property type="component" value="Unassembled WGS sequence"/>
</dbReference>
<keyword evidence="1" id="KW-0479">Metal-binding</keyword>
<dbReference type="PROSITE" id="PS00498">
    <property type="entry name" value="TYROSINASE_2"/>
    <property type="match status" value="1"/>
</dbReference>
<feature type="domain" description="Tyrosinase copper-binding" evidence="4">
    <location>
        <begin position="324"/>
        <end position="335"/>
    </location>
</feature>
<dbReference type="InterPro" id="IPR002227">
    <property type="entry name" value="Tyrosinase_Cu-bd"/>
</dbReference>
<proteinExistence type="predicted"/>
<accession>A0A4Q2D293</accession>
<dbReference type="STRING" id="2316362.A0A4Q2D293"/>
<dbReference type="GO" id="GO:0046872">
    <property type="term" value="F:metal ion binding"/>
    <property type="evidence" value="ECO:0007669"/>
    <property type="project" value="UniProtKB-KW"/>
</dbReference>
<name>A0A4Q2D293_9AGAR</name>
<evidence type="ECO:0000256" key="2">
    <source>
        <dbReference type="ARBA" id="ARBA00023008"/>
    </source>
</evidence>
<comment type="caution">
    <text evidence="5">The sequence shown here is derived from an EMBL/GenBank/DDBJ whole genome shotgun (WGS) entry which is preliminary data.</text>
</comment>
<reference evidence="5 6" key="1">
    <citation type="submission" date="2019-01" db="EMBL/GenBank/DDBJ databases">
        <title>Draft genome sequence of Psathyrella aberdarensis IHI B618.</title>
        <authorList>
            <person name="Buettner E."/>
            <person name="Kellner H."/>
        </authorList>
    </citation>
    <scope>NUCLEOTIDE SEQUENCE [LARGE SCALE GENOMIC DNA]</scope>
    <source>
        <strain evidence="5 6">IHI B618</strain>
    </source>
</reference>
<dbReference type="AlphaFoldDB" id="A0A4Q2D293"/>